<evidence type="ECO:0000256" key="11">
    <source>
        <dbReference type="ARBA" id="ARBA00023136"/>
    </source>
</evidence>
<dbReference type="GO" id="GO:0046872">
    <property type="term" value="F:metal ion binding"/>
    <property type="evidence" value="ECO:0007669"/>
    <property type="project" value="UniProtKB-KW"/>
</dbReference>
<keyword evidence="6 12" id="KW-0633">Potassium transport</keyword>
<keyword evidence="5 12" id="KW-0997">Cell inner membrane</keyword>
<evidence type="ECO:0000256" key="7">
    <source>
        <dbReference type="ARBA" id="ARBA00022692"/>
    </source>
</evidence>
<evidence type="ECO:0000256" key="6">
    <source>
        <dbReference type="ARBA" id="ARBA00022538"/>
    </source>
</evidence>
<evidence type="ECO:0000256" key="3">
    <source>
        <dbReference type="ARBA" id="ARBA00022448"/>
    </source>
</evidence>
<dbReference type="AlphaFoldDB" id="A0A7W8HIR0"/>
<feature type="transmembrane region" description="Helical" evidence="14">
    <location>
        <begin position="40"/>
        <end position="59"/>
    </location>
</feature>
<feature type="transmembrane region" description="Helical" evidence="14">
    <location>
        <begin position="133"/>
        <end position="153"/>
    </location>
</feature>
<keyword evidence="10 12" id="KW-0406">Ion transport</keyword>
<evidence type="ECO:0000256" key="8">
    <source>
        <dbReference type="ARBA" id="ARBA00022958"/>
    </source>
</evidence>
<keyword evidence="3 12" id="KW-0813">Transport</keyword>
<evidence type="ECO:0000256" key="10">
    <source>
        <dbReference type="ARBA" id="ARBA00023065"/>
    </source>
</evidence>
<evidence type="ECO:0000313" key="15">
    <source>
        <dbReference type="EMBL" id="MBB5272836.1"/>
    </source>
</evidence>
<feature type="binding site" evidence="13">
    <location>
        <position position="111"/>
    </location>
    <ligand>
        <name>K(+)</name>
        <dbReference type="ChEBI" id="CHEBI:29103"/>
    </ligand>
</feature>
<sequence length="485" mass="52956">MHRLLVIAHVLGGLLMVFSATFLLPFFWSLAVDDGTARSFAVSGLGCLVAGLMLWLGTLRFRRELQPRDGALLVVLGWVGMAGAGAAPLVMELPDLSLTDAYFESISALTTTGATVLSGLDSMPQAINIWRHALQWFGGMGIIVLAVAILPLLGIGGRQLYKAETPGPMKESKLTPRIAQTAKYLWLLYALLTLACALSLRAVGMDWYDALCHAFSATALGGFSNRDDSIASFDSLAVELVLMCFMMLAVLNFTTHFLALRQRSLRVYVRDTEVFAVWTLILSSCLMLGGYLWWQGIYPDFGQALRYASFNTISLATSSGYMSTDFDLWPIFAPMWMLFLGAIASSAGSTGGGIKMMRVLILLRQAALELKRIVHPRAVTPLTLSGHVVDNRIVLAVLGYMLLYGLTLVVLTFVMMATGLDFITAVTGVMACLNNTGPGLNLLGPAFNYQHLSDLQTWLFAFAMLAGRLELLTVFVLFTPGFWRK</sequence>
<dbReference type="PANTHER" id="PTHR32024:SF2">
    <property type="entry name" value="TRK SYSTEM POTASSIUM UPTAKE PROTEIN TRKG-RELATED"/>
    <property type="match status" value="1"/>
</dbReference>
<evidence type="ECO:0000313" key="16">
    <source>
        <dbReference type="Proteomes" id="UP000532440"/>
    </source>
</evidence>
<name>A0A7W8HIR0_9BURK</name>
<evidence type="ECO:0000256" key="14">
    <source>
        <dbReference type="SAM" id="Phobius"/>
    </source>
</evidence>
<gene>
    <name evidence="15" type="ORF">HNQ70_002859</name>
</gene>
<feature type="binding site" evidence="13">
    <location>
        <position position="220"/>
    </location>
    <ligand>
        <name>K(+)</name>
        <dbReference type="ChEBI" id="CHEBI:29103"/>
    </ligand>
</feature>
<dbReference type="GO" id="GO:0005886">
    <property type="term" value="C:plasma membrane"/>
    <property type="evidence" value="ECO:0007669"/>
    <property type="project" value="UniProtKB-SubCell"/>
</dbReference>
<feature type="transmembrane region" description="Helical" evidence="14">
    <location>
        <begin position="458"/>
        <end position="483"/>
    </location>
</feature>
<evidence type="ECO:0000256" key="5">
    <source>
        <dbReference type="ARBA" id="ARBA00022519"/>
    </source>
</evidence>
<dbReference type="EMBL" id="JACHGB010000005">
    <property type="protein sequence ID" value="MBB5272836.1"/>
    <property type="molecule type" value="Genomic_DNA"/>
</dbReference>
<feature type="binding site" evidence="13">
    <location>
        <position position="112"/>
    </location>
    <ligand>
        <name>K(+)</name>
        <dbReference type="ChEBI" id="CHEBI:29103"/>
    </ligand>
</feature>
<feature type="transmembrane region" description="Helical" evidence="14">
    <location>
        <begin position="7"/>
        <end position="28"/>
    </location>
</feature>
<feature type="binding site" evidence="13">
    <location>
        <position position="221"/>
    </location>
    <ligand>
        <name>K(+)</name>
        <dbReference type="ChEBI" id="CHEBI:29103"/>
    </ligand>
</feature>
<proteinExistence type="inferred from homology"/>
<dbReference type="GO" id="GO:0015379">
    <property type="term" value="F:potassium:chloride symporter activity"/>
    <property type="evidence" value="ECO:0007669"/>
    <property type="project" value="InterPro"/>
</dbReference>
<evidence type="ECO:0000256" key="12">
    <source>
        <dbReference type="PIRNR" id="PIRNR006247"/>
    </source>
</evidence>
<dbReference type="RefSeq" id="WP_183968755.1">
    <property type="nucleotide sequence ID" value="NZ_BAABEW010000012.1"/>
</dbReference>
<protein>
    <recommendedName>
        <fullName evidence="12">Trk system potassium uptake protein</fullName>
    </recommendedName>
</protein>
<evidence type="ECO:0000256" key="9">
    <source>
        <dbReference type="ARBA" id="ARBA00022989"/>
    </source>
</evidence>
<comment type="function">
    <text evidence="12">Low-affinity potassium transport system. Interacts with Trk system potassium uptake protein TrkA.</text>
</comment>
<comment type="subcellular location">
    <subcellularLocation>
        <location evidence="1 12">Cell inner membrane</location>
        <topology evidence="1 12">Multi-pass membrane protein</topology>
    </subcellularLocation>
</comment>
<feature type="transmembrane region" description="Helical" evidence="14">
    <location>
        <begin position="331"/>
        <end position="354"/>
    </location>
</feature>
<evidence type="ECO:0000256" key="1">
    <source>
        <dbReference type="ARBA" id="ARBA00004429"/>
    </source>
</evidence>
<keyword evidence="16" id="KW-1185">Reference proteome</keyword>
<dbReference type="InterPro" id="IPR003445">
    <property type="entry name" value="Cat_transpt"/>
</dbReference>
<comment type="similarity">
    <text evidence="2 12">Belongs to the TrkH potassium transport family.</text>
</comment>
<evidence type="ECO:0000256" key="2">
    <source>
        <dbReference type="ARBA" id="ARBA00009137"/>
    </source>
</evidence>
<feature type="transmembrane region" description="Helical" evidence="14">
    <location>
        <begin position="240"/>
        <end position="260"/>
    </location>
</feature>
<dbReference type="PANTHER" id="PTHR32024">
    <property type="entry name" value="TRK SYSTEM POTASSIUM UPTAKE PROTEIN TRKG-RELATED"/>
    <property type="match status" value="1"/>
</dbReference>
<keyword evidence="4 12" id="KW-1003">Cell membrane</keyword>
<dbReference type="Pfam" id="PF02386">
    <property type="entry name" value="TrkH"/>
    <property type="match status" value="2"/>
</dbReference>
<keyword evidence="9 14" id="KW-1133">Transmembrane helix</keyword>
<dbReference type="InterPro" id="IPR004772">
    <property type="entry name" value="TrkH"/>
</dbReference>
<dbReference type="PIRSF" id="PIRSF006247">
    <property type="entry name" value="TrkH"/>
    <property type="match status" value="1"/>
</dbReference>
<keyword evidence="7 14" id="KW-0812">Transmembrane</keyword>
<reference evidence="15 16" key="1">
    <citation type="submission" date="2020-08" db="EMBL/GenBank/DDBJ databases">
        <title>Genomic Encyclopedia of Type Strains, Phase IV (KMG-IV): sequencing the most valuable type-strain genomes for metagenomic binning, comparative biology and taxonomic classification.</title>
        <authorList>
            <person name="Goeker M."/>
        </authorList>
    </citation>
    <scope>NUCLEOTIDE SEQUENCE [LARGE SCALE GENOMIC DNA]</scope>
    <source>
        <strain evidence="15 16">DSM 29781</strain>
    </source>
</reference>
<evidence type="ECO:0000256" key="13">
    <source>
        <dbReference type="PIRSR" id="PIRSR006247-1"/>
    </source>
</evidence>
<comment type="caution">
    <text evidence="15">The sequence shown here is derived from an EMBL/GenBank/DDBJ whole genome shotgun (WGS) entry which is preliminary data.</text>
</comment>
<feature type="transmembrane region" description="Helical" evidence="14">
    <location>
        <begin position="272"/>
        <end position="294"/>
    </location>
</feature>
<evidence type="ECO:0000256" key="4">
    <source>
        <dbReference type="ARBA" id="ARBA00022475"/>
    </source>
</evidence>
<organism evidence="15 16">
    <name type="scientific">Quisquiliibacterium transsilvanicum</name>
    <dbReference type="NCBI Taxonomy" id="1549638"/>
    <lineage>
        <taxon>Bacteria</taxon>
        <taxon>Pseudomonadati</taxon>
        <taxon>Pseudomonadota</taxon>
        <taxon>Betaproteobacteria</taxon>
        <taxon>Burkholderiales</taxon>
        <taxon>Burkholderiaceae</taxon>
        <taxon>Quisquiliibacterium</taxon>
    </lineage>
</organism>
<feature type="binding site" evidence="13">
    <location>
        <position position="435"/>
    </location>
    <ligand>
        <name>K(+)</name>
        <dbReference type="ChEBI" id="CHEBI:29103"/>
    </ligand>
</feature>
<feature type="transmembrane region" description="Helical" evidence="14">
    <location>
        <begin position="393"/>
        <end position="417"/>
    </location>
</feature>
<keyword evidence="8 12" id="KW-0630">Potassium</keyword>
<accession>A0A7W8HIR0</accession>
<feature type="transmembrane region" description="Helical" evidence="14">
    <location>
        <begin position="184"/>
        <end position="203"/>
    </location>
</feature>
<dbReference type="Proteomes" id="UP000532440">
    <property type="component" value="Unassembled WGS sequence"/>
</dbReference>
<feature type="transmembrane region" description="Helical" evidence="14">
    <location>
        <begin position="71"/>
        <end position="91"/>
    </location>
</feature>
<keyword evidence="11 12" id="KW-0472">Membrane</keyword>
<keyword evidence="13" id="KW-0479">Metal-binding</keyword>